<keyword evidence="1" id="KW-0732">Signal</keyword>
<proteinExistence type="predicted"/>
<dbReference type="Proteomes" id="UP001347796">
    <property type="component" value="Unassembled WGS sequence"/>
</dbReference>
<feature type="chain" id="PRO_5042991379" description="Reverse transcriptase domain-containing protein" evidence="1">
    <location>
        <begin position="23"/>
        <end position="138"/>
    </location>
</feature>
<sequence length="138" mass="15505">MLWSLLISKKDVILLLLDLSAAFDTIDHGILIDRLRCRNGIDRTALESQGTHAEISDQFSRVGVETFTFRCTTGICFRSARVVDEIRHWMRANMLALNDDKNELVWFSSKYKRADGASGGVRMGDITVHPSETVGCND</sequence>
<evidence type="ECO:0008006" key="4">
    <source>
        <dbReference type="Google" id="ProtNLM"/>
    </source>
</evidence>
<keyword evidence="3" id="KW-1185">Reference proteome</keyword>
<dbReference type="AlphaFoldDB" id="A0AAN8JA62"/>
<name>A0AAN8JA62_PATCE</name>
<protein>
    <recommendedName>
        <fullName evidence="4">Reverse transcriptase domain-containing protein</fullName>
    </recommendedName>
</protein>
<evidence type="ECO:0000313" key="3">
    <source>
        <dbReference type="Proteomes" id="UP001347796"/>
    </source>
</evidence>
<evidence type="ECO:0000313" key="2">
    <source>
        <dbReference type="EMBL" id="KAK6171728.1"/>
    </source>
</evidence>
<evidence type="ECO:0000256" key="1">
    <source>
        <dbReference type="SAM" id="SignalP"/>
    </source>
</evidence>
<accession>A0AAN8JA62</accession>
<gene>
    <name evidence="2" type="ORF">SNE40_018166</name>
</gene>
<comment type="caution">
    <text evidence="2">The sequence shown here is derived from an EMBL/GenBank/DDBJ whole genome shotgun (WGS) entry which is preliminary data.</text>
</comment>
<feature type="signal peptide" evidence="1">
    <location>
        <begin position="1"/>
        <end position="22"/>
    </location>
</feature>
<dbReference type="EMBL" id="JAZGQO010000013">
    <property type="protein sequence ID" value="KAK6171728.1"/>
    <property type="molecule type" value="Genomic_DNA"/>
</dbReference>
<reference evidence="2 3" key="1">
    <citation type="submission" date="2024-01" db="EMBL/GenBank/DDBJ databases">
        <title>The genome of the rayed Mediterranean limpet Patella caerulea (Linnaeus, 1758).</title>
        <authorList>
            <person name="Anh-Thu Weber A."/>
            <person name="Halstead-Nussloch G."/>
        </authorList>
    </citation>
    <scope>NUCLEOTIDE SEQUENCE [LARGE SCALE GENOMIC DNA]</scope>
    <source>
        <strain evidence="2">AATW-2023a</strain>
        <tissue evidence="2">Whole specimen</tissue>
    </source>
</reference>
<organism evidence="2 3">
    <name type="scientific">Patella caerulea</name>
    <name type="common">Rayed Mediterranean limpet</name>
    <dbReference type="NCBI Taxonomy" id="87958"/>
    <lineage>
        <taxon>Eukaryota</taxon>
        <taxon>Metazoa</taxon>
        <taxon>Spiralia</taxon>
        <taxon>Lophotrochozoa</taxon>
        <taxon>Mollusca</taxon>
        <taxon>Gastropoda</taxon>
        <taxon>Patellogastropoda</taxon>
        <taxon>Patelloidea</taxon>
        <taxon>Patellidae</taxon>
        <taxon>Patella</taxon>
    </lineage>
</organism>